<feature type="compositionally biased region" description="Low complexity" evidence="16">
    <location>
        <begin position="728"/>
        <end position="739"/>
    </location>
</feature>
<dbReference type="Gene3D" id="2.40.20.10">
    <property type="entry name" value="Plasminogen Kringle 4"/>
    <property type="match status" value="1"/>
</dbReference>
<keyword evidence="11 15" id="KW-0739">Sodium transport</keyword>
<keyword evidence="5 15" id="KW-0812">Transmembrane</keyword>
<evidence type="ECO:0000259" key="18">
    <source>
        <dbReference type="PROSITE" id="PS50060"/>
    </source>
</evidence>
<dbReference type="CDD" id="cd00112">
    <property type="entry name" value="LDLa"/>
    <property type="match status" value="1"/>
</dbReference>
<evidence type="ECO:0000256" key="1">
    <source>
        <dbReference type="ARBA" id="ARBA00004141"/>
    </source>
</evidence>
<dbReference type="InterPro" id="IPR036055">
    <property type="entry name" value="LDL_receptor-like_sf"/>
</dbReference>
<dbReference type="SMART" id="SM00192">
    <property type="entry name" value="LDLa"/>
    <property type="match status" value="2"/>
</dbReference>
<accession>A0A177B984</accession>
<dbReference type="InterPro" id="IPR013320">
    <property type="entry name" value="ConA-like_dom_sf"/>
</dbReference>
<feature type="domain" description="Apple" evidence="20">
    <location>
        <begin position="187"/>
        <end position="267"/>
    </location>
</feature>
<dbReference type="PROSITE" id="PS50948">
    <property type="entry name" value="PAN"/>
    <property type="match status" value="1"/>
</dbReference>
<dbReference type="Pfam" id="PF00051">
    <property type="entry name" value="Kringle"/>
    <property type="match status" value="1"/>
</dbReference>
<comment type="caution">
    <text evidence="21">The sequence shown here is derived from an EMBL/GenBank/DDBJ whole genome shotgun (WGS) entry which is preliminary data.</text>
</comment>
<keyword evidence="10 14" id="KW-1015">Disulfide bond</keyword>
<feature type="domain" description="MAM" evidence="18">
    <location>
        <begin position="1007"/>
        <end position="1202"/>
    </location>
</feature>
<evidence type="ECO:0000256" key="5">
    <source>
        <dbReference type="ARBA" id="ARBA00022692"/>
    </source>
</evidence>
<evidence type="ECO:0000259" key="19">
    <source>
        <dbReference type="PROSITE" id="PS50070"/>
    </source>
</evidence>
<dbReference type="PANTHER" id="PTHR11690">
    <property type="entry name" value="AMILORIDE-SENSITIVE SODIUM CHANNEL-RELATED"/>
    <property type="match status" value="1"/>
</dbReference>
<evidence type="ECO:0000256" key="10">
    <source>
        <dbReference type="ARBA" id="ARBA00023157"/>
    </source>
</evidence>
<dbReference type="Gene3D" id="2.60.120.200">
    <property type="match status" value="2"/>
</dbReference>
<name>A0A177B984_9BILA</name>
<keyword evidence="3 15" id="KW-0894">Sodium channel</keyword>
<evidence type="ECO:0000256" key="9">
    <source>
        <dbReference type="ARBA" id="ARBA00023136"/>
    </source>
</evidence>
<evidence type="ECO:0000256" key="3">
    <source>
        <dbReference type="ARBA" id="ARBA00022461"/>
    </source>
</evidence>
<dbReference type="PRINTS" id="PR01078">
    <property type="entry name" value="AMINACHANNEL"/>
</dbReference>
<dbReference type="InterPro" id="IPR000001">
    <property type="entry name" value="Kringle"/>
</dbReference>
<proteinExistence type="inferred from homology"/>
<dbReference type="InterPro" id="IPR020903">
    <property type="entry name" value="ENaC_CS"/>
</dbReference>
<evidence type="ECO:0000256" key="8">
    <source>
        <dbReference type="ARBA" id="ARBA00023065"/>
    </source>
</evidence>
<dbReference type="SUPFAM" id="SSF57440">
    <property type="entry name" value="Kringle-like"/>
    <property type="match status" value="1"/>
</dbReference>
<feature type="transmembrane region" description="Helical" evidence="17">
    <location>
        <begin position="2022"/>
        <end position="2046"/>
    </location>
</feature>
<dbReference type="InterPro" id="IPR018056">
    <property type="entry name" value="Kringle_CS"/>
</dbReference>
<keyword evidence="22" id="KW-1185">Reference proteome</keyword>
<feature type="disulfide bond" evidence="14">
    <location>
        <begin position="506"/>
        <end position="521"/>
    </location>
</feature>
<evidence type="ECO:0000256" key="15">
    <source>
        <dbReference type="RuleBase" id="RU000679"/>
    </source>
</evidence>
<evidence type="ECO:0000256" key="7">
    <source>
        <dbReference type="ARBA" id="ARBA00023053"/>
    </source>
</evidence>
<dbReference type="SMART" id="SM00137">
    <property type="entry name" value="MAM"/>
    <property type="match status" value="1"/>
</dbReference>
<comment type="similarity">
    <text evidence="15">Belongs to the amiloride-sensitive sodium channel (TC 1.A.6) family.</text>
</comment>
<keyword evidence="9 17" id="KW-0472">Membrane</keyword>
<dbReference type="Pfam" id="PF00629">
    <property type="entry name" value="MAM"/>
    <property type="match status" value="1"/>
</dbReference>
<evidence type="ECO:0000313" key="22">
    <source>
        <dbReference type="Proteomes" id="UP000078046"/>
    </source>
</evidence>
<dbReference type="GO" id="GO:0015280">
    <property type="term" value="F:ligand-gated sodium channel activity"/>
    <property type="evidence" value="ECO:0007669"/>
    <property type="project" value="TreeGrafter"/>
</dbReference>
<keyword evidence="2 15" id="KW-0813">Transport</keyword>
<dbReference type="InterPro" id="IPR013806">
    <property type="entry name" value="Kringle-like"/>
</dbReference>
<dbReference type="InterPro" id="IPR000998">
    <property type="entry name" value="MAM_dom"/>
</dbReference>
<keyword evidence="8 15" id="KW-0406">Ion transport</keyword>
<dbReference type="Gene3D" id="3.30.420.10">
    <property type="entry name" value="Ribonuclease H-like superfamily/Ribonuclease H"/>
    <property type="match status" value="1"/>
</dbReference>
<comment type="caution">
    <text evidence="13">Lacks conserved residue(s) required for the propagation of feature annotation.</text>
</comment>
<dbReference type="SUPFAM" id="SSF49899">
    <property type="entry name" value="Concanavalin A-like lectins/glucanases"/>
    <property type="match status" value="1"/>
</dbReference>
<dbReference type="Pfam" id="PF00858">
    <property type="entry name" value="ASC"/>
    <property type="match status" value="2"/>
</dbReference>
<evidence type="ECO:0000259" key="20">
    <source>
        <dbReference type="PROSITE" id="PS50948"/>
    </source>
</evidence>
<evidence type="ECO:0000256" key="16">
    <source>
        <dbReference type="SAM" id="MobiDB-lite"/>
    </source>
</evidence>
<dbReference type="PROSITE" id="PS50070">
    <property type="entry name" value="KRINGLE_2"/>
    <property type="match status" value="1"/>
</dbReference>
<dbReference type="InterPro" id="IPR023415">
    <property type="entry name" value="LDLR_class-A_CS"/>
</dbReference>
<dbReference type="PROSITE" id="PS50068">
    <property type="entry name" value="LDLRA_2"/>
    <property type="match status" value="2"/>
</dbReference>
<dbReference type="Gene3D" id="2.60.470.10">
    <property type="entry name" value="Acid-sensing ion channels like domains"/>
    <property type="match status" value="1"/>
</dbReference>
<evidence type="ECO:0000256" key="14">
    <source>
        <dbReference type="PROSITE-ProRule" id="PRU00124"/>
    </source>
</evidence>
<dbReference type="Proteomes" id="UP000078046">
    <property type="component" value="Unassembled WGS sequence"/>
</dbReference>
<dbReference type="GO" id="GO:0003676">
    <property type="term" value="F:nucleic acid binding"/>
    <property type="evidence" value="ECO:0007669"/>
    <property type="project" value="InterPro"/>
</dbReference>
<feature type="domain" description="Kringle" evidence="19">
    <location>
        <begin position="402"/>
        <end position="481"/>
    </location>
</feature>
<sequence length="2120" mass="244914">MKFAIKHHSRKTTKIELFGRNSNRFIFRKAKEEFQEKNLIPTVKYGGGSIMIWGCFSINGTGNIVCIKRIMNGEKYKININDELCNFSSEVSVCGLRYVGNREDYKIRRLDINMVINRINLLDNTYIYDCKPTDVYVHLPKERQRGNFVLTAAQKLGVFNILQNAYSSNNSFSNNDSTVDKIEQIHTAFDIYTETDLIGNDQARLYYKDLSIDVCKSVCLEIENDTCCSVIFDYNLNVCYITPVDFNSGSLKLEKRNNVNYYRRKKCRVFKTLECDFKQDKSNGSYMMTMDTFIQKTRKAQLRSPYILSDGSNCLSLYYQILSGKLSIKTLERDYSMNTLWERNTEGHSYWSQVQINIPTGYYRIVIEASHSSIGKRGIFSVFDDIKIGKCQNTTCATSFFGTDYTGKQNITVSGEPCIAWNDIPRKMIDMMWLYTDKRNLVNDTAISKNYCRNPDDDKNGAWCVTNNSKYDLEYCSIEICDCPKGKDIHRCSGKKSVCISKSLFCDGIKDCPNGEDEWHCTTPNLVCSFNSTFLCGYELDSESKVKWVRQTINNKHVLGVDIKQANEGDIATLILPLMNVSNNVTSFQFNVENLAGKKNTKTDKNVKINSHEGCVRMLMNVTKGSSLYVSKFTKDNPFKVVPLCKIHGFNFAKYQFTVLALPSGTFHLRFDAVLADKNAVIYVTNITFGDCEHPPAQEITSAMPSTINPTTVKANSTVKIKPNTPESMQSSTTMSTVSPKQKNDDVISTEKHDIYNHCWSYYRICPMCLKRVADFINFTNIDESTTVITKKFTGTTQTGQTTEYTTMSVKSTISFQAVTARNLFYEPLGINCAFTDEDTCGYRYYVSNLHLSLNRTLIVADNKNDYAYFKDGMLNNTEKHIVQSYVAPDNVVYANDWIKFISPVYKNKNVSWLLFDYYVKFMNMEIASIDESTKEEIHLFTVKFADSEASWHKSNIKLEAGEIRLVFKFIYQSTYGVVKIADILLFTKTTSYKKHINSVQEKFKSFNCNFNNEFLCNFGFINSTNSWLRIKSPQSDNSNPRGYYISTMLDKNKKYDLEITTNKFVEIDTPKCLTFYYNMKRITPNTYAYLRFNLYTNKKNTIKENFNDTLYMYSNYSNANTTNLTKDEIYNIYDLKNKLGMEFYYNNSITQWEIRAIHTDYWLKGQFTVPQGKYKLSISLYGEGFSASIDDLNLNPGKCKPQKCAYDNVACSGTMSCIPVEFMCDKISNCAYFDDEIYANCKNSTLYAEKSIVVDQDLKMENVPIPKWKYSEQIHFMPLQEIYNKTSHQLKDMVFGCTWQGMPCNFSNFLPIQTDYGRCYTFILENNKTAESGVQFGLSLTLNIEQYEYMRGLNSDAGVKLILHGSDEIPRIRDLGFAISPGTHALSGVLMHENSNLPEPWDTCGTKNLTHYDYYSLSGCTRDCETINLVKECKCRDAYMPPNINETYRVDTCNLRQVYDCILPFSKKSKNTTCICPKPCKQISYETSLSYAALSENSVNTILQDGKDELRAKYNKAIDTSDRIKGDTFADLLLLMTDMKNRFERFIGLVRQMGGEDAKSSEVYQLWLNMITLMNIYKNDVEYINLDVDKSIYTFQKMYADRLHVIKLYRDEIWDYLKKIDLISKNIINTNLKKDKVLPVLIEEILAKISIGKNLMDEYNSEVFLEKNNVKLKIDLKYENRNILKYLPLKFFIMEDCKMVMRNHTNLFGTISTTLINLSKVTNKKNYMDYFILSSMYYTLYPKVDSCLYEYINKLNSIKMDQENNFKNVEYAIKNAKPSMSVKNVKEDLFSAYRILLDKIQGYSHSYYNKVDIMTHFITDNYAENGYNSVKDLKLSMVTTIYKFINSINDIIHVISEGYMNALENLSELEKYHGSGYFYSDITELMIWNKISPSLEDTTKYNVDEEVPLWSIWLRETPLDDFLENAQYIILESLTLYTDKINLLLNSFSNELSSVEEIITSRFVKIGFSYNDYFKKIALDANFISRNFMKIDIYFKQFRKQTVVQSPGYGIDVFLSEMGGYAGLFTGLSVLSLFEIMDFICMLIFKIYMYGLTLRSSYKPPVKDDSKSNSKKNNDNELSIANSERKVSFYDDALRRRSIIRQSDIKICTNDDVIQIIKF</sequence>
<keyword evidence="4 13" id="KW-0420">Kringle</keyword>
<keyword evidence="6 17" id="KW-1133">Transmembrane helix</keyword>
<keyword evidence="12 15" id="KW-0407">Ion channel</keyword>
<dbReference type="GO" id="GO:0005886">
    <property type="term" value="C:plasma membrane"/>
    <property type="evidence" value="ECO:0007669"/>
    <property type="project" value="TreeGrafter"/>
</dbReference>
<evidence type="ECO:0000256" key="2">
    <source>
        <dbReference type="ARBA" id="ARBA00022448"/>
    </source>
</evidence>
<dbReference type="PROSITE" id="PS50060">
    <property type="entry name" value="MAM_2"/>
    <property type="match status" value="2"/>
</dbReference>
<dbReference type="OrthoDB" id="6502088at2759"/>
<dbReference type="PROSITE" id="PS01209">
    <property type="entry name" value="LDLRA_1"/>
    <property type="match status" value="1"/>
</dbReference>
<dbReference type="Gene3D" id="1.10.287.770">
    <property type="entry name" value="YojJ-like"/>
    <property type="match status" value="1"/>
</dbReference>
<reference evidence="21 22" key="1">
    <citation type="submission" date="2016-04" db="EMBL/GenBank/DDBJ databases">
        <title>The genome of Intoshia linei affirms orthonectids as highly simplified spiralians.</title>
        <authorList>
            <person name="Mikhailov K.V."/>
            <person name="Slusarev G.S."/>
            <person name="Nikitin M.A."/>
            <person name="Logacheva M.D."/>
            <person name="Penin A."/>
            <person name="Aleoshin V."/>
            <person name="Panchin Y.V."/>
        </authorList>
    </citation>
    <scope>NUCLEOTIDE SEQUENCE [LARGE SCALE GENOMIC DNA]</scope>
    <source>
        <strain evidence="21">Intl2013</strain>
        <tissue evidence="21">Whole animal</tissue>
    </source>
</reference>
<dbReference type="InterPro" id="IPR003609">
    <property type="entry name" value="Pan_app"/>
</dbReference>
<dbReference type="SMART" id="SM00130">
    <property type="entry name" value="KR"/>
    <property type="match status" value="1"/>
</dbReference>
<organism evidence="21 22">
    <name type="scientific">Intoshia linei</name>
    <dbReference type="NCBI Taxonomy" id="1819745"/>
    <lineage>
        <taxon>Eukaryota</taxon>
        <taxon>Metazoa</taxon>
        <taxon>Spiralia</taxon>
        <taxon>Lophotrochozoa</taxon>
        <taxon>Mesozoa</taxon>
        <taxon>Orthonectida</taxon>
        <taxon>Rhopaluridae</taxon>
        <taxon>Intoshia</taxon>
    </lineage>
</organism>
<evidence type="ECO:0000256" key="12">
    <source>
        <dbReference type="ARBA" id="ARBA00023303"/>
    </source>
</evidence>
<protein>
    <submittedName>
        <fullName evidence="21">Uncharacterized protein</fullName>
    </submittedName>
</protein>
<dbReference type="Gene3D" id="1.10.287.820">
    <property type="entry name" value="Acid-sensing ion channel domain"/>
    <property type="match status" value="1"/>
</dbReference>
<feature type="region of interest" description="Disordered" evidence="16">
    <location>
        <begin position="722"/>
        <end position="744"/>
    </location>
</feature>
<dbReference type="PROSITE" id="PS01206">
    <property type="entry name" value="ASC"/>
    <property type="match status" value="1"/>
</dbReference>
<dbReference type="InterPro" id="IPR036397">
    <property type="entry name" value="RNaseH_sf"/>
</dbReference>
<evidence type="ECO:0000256" key="11">
    <source>
        <dbReference type="ARBA" id="ARBA00023201"/>
    </source>
</evidence>
<keyword evidence="7" id="KW-0915">Sodium</keyword>
<dbReference type="SUPFAM" id="SSF57414">
    <property type="entry name" value="Hairpin loop containing domain-like"/>
    <property type="match status" value="1"/>
</dbReference>
<dbReference type="InterPro" id="IPR002172">
    <property type="entry name" value="LDrepeatLR_classA_rpt"/>
</dbReference>
<comment type="subcellular location">
    <subcellularLocation>
        <location evidence="1">Membrane</location>
        <topology evidence="1">Multi-pass membrane protein</topology>
    </subcellularLocation>
</comment>
<dbReference type="PROSITE" id="PS00021">
    <property type="entry name" value="KRINGLE_1"/>
    <property type="match status" value="1"/>
</dbReference>
<evidence type="ECO:0000256" key="13">
    <source>
        <dbReference type="PROSITE-ProRule" id="PRU00121"/>
    </source>
</evidence>
<gene>
    <name evidence="21" type="ORF">A3Q56_01374</name>
</gene>
<evidence type="ECO:0000313" key="21">
    <source>
        <dbReference type="EMBL" id="OAF70867.1"/>
    </source>
</evidence>
<dbReference type="CDD" id="cd00108">
    <property type="entry name" value="KR"/>
    <property type="match status" value="1"/>
</dbReference>
<dbReference type="Gene3D" id="2.40.128.620">
    <property type="match status" value="1"/>
</dbReference>
<dbReference type="SUPFAM" id="SSF57424">
    <property type="entry name" value="LDL receptor-like module"/>
    <property type="match status" value="1"/>
</dbReference>
<evidence type="ECO:0000256" key="4">
    <source>
        <dbReference type="ARBA" id="ARBA00022572"/>
    </source>
</evidence>
<dbReference type="InterPro" id="IPR038178">
    <property type="entry name" value="Kringle_sf"/>
</dbReference>
<evidence type="ECO:0000256" key="17">
    <source>
        <dbReference type="SAM" id="Phobius"/>
    </source>
</evidence>
<feature type="domain" description="MAM" evidence="18">
    <location>
        <begin position="228"/>
        <end position="398"/>
    </location>
</feature>
<evidence type="ECO:0000256" key="6">
    <source>
        <dbReference type="ARBA" id="ARBA00022989"/>
    </source>
</evidence>
<dbReference type="EMBL" id="LWCA01000103">
    <property type="protein sequence ID" value="OAF70867.1"/>
    <property type="molecule type" value="Genomic_DNA"/>
</dbReference>
<dbReference type="InterPro" id="IPR001873">
    <property type="entry name" value="ENaC"/>
</dbReference>